<keyword evidence="2" id="KW-0804">Transcription</keyword>
<keyword evidence="5" id="KW-1185">Reference proteome</keyword>
<dbReference type="WBParaSite" id="scaffold15063_cov154.g17738">
    <property type="protein sequence ID" value="scaffold15063_cov154.g17738"/>
    <property type="gene ID" value="scaffold15063_cov154.g17738"/>
</dbReference>
<evidence type="ECO:0000259" key="4">
    <source>
        <dbReference type="Pfam" id="PF00104"/>
    </source>
</evidence>
<organism evidence="5 6">
    <name type="scientific">Meloidogyne javanica</name>
    <name type="common">Root-knot nematode worm</name>
    <dbReference type="NCBI Taxonomy" id="6303"/>
    <lineage>
        <taxon>Eukaryota</taxon>
        <taxon>Metazoa</taxon>
        <taxon>Ecdysozoa</taxon>
        <taxon>Nematoda</taxon>
        <taxon>Chromadorea</taxon>
        <taxon>Rhabditida</taxon>
        <taxon>Tylenchina</taxon>
        <taxon>Tylenchomorpha</taxon>
        <taxon>Tylenchoidea</taxon>
        <taxon>Meloidogynidae</taxon>
        <taxon>Meloidogyninae</taxon>
        <taxon>Meloidogyne</taxon>
        <taxon>Meloidogyne incognita group</taxon>
    </lineage>
</organism>
<proteinExistence type="predicted"/>
<dbReference type="InterPro" id="IPR000536">
    <property type="entry name" value="Nucl_hrmn_rcpt_lig-bd"/>
</dbReference>
<dbReference type="SUPFAM" id="SSF48508">
    <property type="entry name" value="Nuclear receptor ligand-binding domain"/>
    <property type="match status" value="1"/>
</dbReference>
<sequence>MDRCQAIWGDRIGSTHRGAKNSHSDNGSKLNDLRSRSYTCNSLTNNIQIDLNVQLQNNEDSKLQALEYIVLWVELLQPLLRINIKQSEFAFLKALLILQPDIVGISDNSKNIISQAREELINAIISYDNCNNTRLFQLLLFLPSLFVVCEKITSIPTLSEIFGLNLCSKFIGEFSLMNDQTKGIKLNNGFVENNEGNKNIVID</sequence>
<evidence type="ECO:0000256" key="2">
    <source>
        <dbReference type="ARBA" id="ARBA00023163"/>
    </source>
</evidence>
<feature type="domain" description="NR LBD" evidence="4">
    <location>
        <begin position="36"/>
        <end position="153"/>
    </location>
</feature>
<evidence type="ECO:0000256" key="1">
    <source>
        <dbReference type="ARBA" id="ARBA00023015"/>
    </source>
</evidence>
<protein>
    <submittedName>
        <fullName evidence="6">NR LBD domain-containing protein</fullName>
    </submittedName>
</protein>
<name>A0A915LRP7_MELJA</name>
<evidence type="ECO:0000256" key="3">
    <source>
        <dbReference type="ARBA" id="ARBA00023170"/>
    </source>
</evidence>
<evidence type="ECO:0000313" key="6">
    <source>
        <dbReference type="WBParaSite" id="scaffold15063_cov154.g17738"/>
    </source>
</evidence>
<keyword evidence="1" id="KW-0805">Transcription regulation</keyword>
<evidence type="ECO:0000313" key="5">
    <source>
        <dbReference type="Proteomes" id="UP000887561"/>
    </source>
</evidence>
<dbReference type="Proteomes" id="UP000887561">
    <property type="component" value="Unplaced"/>
</dbReference>
<dbReference type="AlphaFoldDB" id="A0A915LRP7"/>
<accession>A0A915LRP7</accession>
<keyword evidence="3" id="KW-0675">Receptor</keyword>
<dbReference type="Pfam" id="PF00104">
    <property type="entry name" value="Hormone_recep"/>
    <property type="match status" value="1"/>
</dbReference>
<reference evidence="6" key="1">
    <citation type="submission" date="2022-11" db="UniProtKB">
        <authorList>
            <consortium name="WormBaseParasite"/>
        </authorList>
    </citation>
    <scope>IDENTIFICATION</scope>
</reference>
<dbReference type="InterPro" id="IPR035500">
    <property type="entry name" value="NHR-like_dom_sf"/>
</dbReference>
<dbReference type="Gene3D" id="1.10.565.10">
    <property type="entry name" value="Retinoid X Receptor"/>
    <property type="match status" value="1"/>
</dbReference>